<evidence type="ECO:0000259" key="9">
    <source>
        <dbReference type="PROSITE" id="PS51016"/>
    </source>
</evidence>
<dbReference type="Pfam" id="PF00884">
    <property type="entry name" value="Sulfatase"/>
    <property type="match status" value="1"/>
</dbReference>
<feature type="region of interest" description="Disordered" evidence="7">
    <location>
        <begin position="1247"/>
        <end position="1278"/>
    </location>
</feature>
<dbReference type="InterPro" id="IPR000857">
    <property type="entry name" value="MyTH4_dom"/>
</dbReference>
<feature type="domain" description="WW" evidence="8">
    <location>
        <begin position="657"/>
        <end position="684"/>
    </location>
</feature>
<name>A0AAW0P226_9GOBI</name>
<dbReference type="EMBL" id="JBBPFD010000011">
    <property type="protein sequence ID" value="KAK7907456.1"/>
    <property type="molecule type" value="Genomic_DNA"/>
</dbReference>
<dbReference type="PROSITE" id="PS51016">
    <property type="entry name" value="MYTH4"/>
    <property type="match status" value="1"/>
</dbReference>
<dbReference type="GO" id="GO:0005096">
    <property type="term" value="F:GTPase activator activity"/>
    <property type="evidence" value="ECO:0007669"/>
    <property type="project" value="TreeGrafter"/>
</dbReference>
<gene>
    <name evidence="10" type="ORF">WMY93_016068</name>
</gene>
<dbReference type="PANTHER" id="PTHR45876:SF4">
    <property type="entry name" value="RHO GTPASE-ACTIVATING PROTEIN 39"/>
    <property type="match status" value="1"/>
</dbReference>
<dbReference type="Proteomes" id="UP001460270">
    <property type="component" value="Unassembled WGS sequence"/>
</dbReference>
<dbReference type="InterPro" id="IPR024609">
    <property type="entry name" value="Extracellular_sulfatase_C"/>
</dbReference>
<dbReference type="PROSITE" id="PS50020">
    <property type="entry name" value="WW_DOMAIN_2"/>
    <property type="match status" value="1"/>
</dbReference>
<feature type="compositionally biased region" description="Polar residues" evidence="7">
    <location>
        <begin position="714"/>
        <end position="744"/>
    </location>
</feature>
<evidence type="ECO:0000256" key="3">
    <source>
        <dbReference type="ARBA" id="ARBA00004348"/>
    </source>
</evidence>
<dbReference type="GO" id="GO:0005795">
    <property type="term" value="C:Golgi stack"/>
    <property type="evidence" value="ECO:0007669"/>
    <property type="project" value="UniProtKB-SubCell"/>
</dbReference>
<evidence type="ECO:0000256" key="4">
    <source>
        <dbReference type="ARBA" id="ARBA00008779"/>
    </source>
</evidence>
<evidence type="ECO:0000313" key="10">
    <source>
        <dbReference type="EMBL" id="KAK7907456.1"/>
    </source>
</evidence>
<feature type="compositionally biased region" description="Low complexity" evidence="7">
    <location>
        <begin position="987"/>
        <end position="1001"/>
    </location>
</feature>
<dbReference type="InterPro" id="IPR017850">
    <property type="entry name" value="Alkaline_phosphatase_core_sf"/>
</dbReference>
<feature type="compositionally biased region" description="Basic and acidic residues" evidence="7">
    <location>
        <begin position="776"/>
        <end position="785"/>
    </location>
</feature>
<dbReference type="InterPro" id="IPR038185">
    <property type="entry name" value="MyTH4_dom_sf"/>
</dbReference>
<evidence type="ECO:0000256" key="7">
    <source>
        <dbReference type="SAM" id="MobiDB-lite"/>
    </source>
</evidence>
<evidence type="ECO:0000256" key="5">
    <source>
        <dbReference type="ARBA" id="ARBA00023034"/>
    </source>
</evidence>
<evidence type="ECO:0000256" key="1">
    <source>
        <dbReference type="ARBA" id="ARBA00001913"/>
    </source>
</evidence>
<dbReference type="Pfam" id="PF12548">
    <property type="entry name" value="DUF3740"/>
    <property type="match status" value="1"/>
</dbReference>
<protein>
    <recommendedName>
        <fullName evidence="12">WW domain-containing protein</fullName>
    </recommendedName>
</protein>
<comment type="cofactor">
    <cofactor evidence="1">
        <name>Ca(2+)</name>
        <dbReference type="ChEBI" id="CHEBI:29108"/>
    </cofactor>
</comment>
<accession>A0AAW0P226</accession>
<keyword evidence="5" id="KW-0333">Golgi apparatus</keyword>
<feature type="region of interest" description="Disordered" evidence="7">
    <location>
        <begin position="945"/>
        <end position="970"/>
    </location>
</feature>
<comment type="similarity">
    <text evidence="4">Belongs to the sulfatase family.</text>
</comment>
<dbReference type="FunFam" id="2.20.70.10:FF:000022">
    <property type="entry name" value="Rho GTPase activating protein 39"/>
    <property type="match status" value="1"/>
</dbReference>
<dbReference type="InterPro" id="IPR001202">
    <property type="entry name" value="WW_dom"/>
</dbReference>
<dbReference type="GO" id="GO:0009986">
    <property type="term" value="C:cell surface"/>
    <property type="evidence" value="ECO:0007669"/>
    <property type="project" value="UniProtKB-SubCell"/>
</dbReference>
<dbReference type="SMART" id="SM00139">
    <property type="entry name" value="MyTH4"/>
    <property type="match status" value="1"/>
</dbReference>
<feature type="region of interest" description="Disordered" evidence="7">
    <location>
        <begin position="1167"/>
        <end position="1204"/>
    </location>
</feature>
<feature type="region of interest" description="Disordered" evidence="7">
    <location>
        <begin position="875"/>
        <end position="902"/>
    </location>
</feature>
<dbReference type="Gene3D" id="3.40.720.10">
    <property type="entry name" value="Alkaline Phosphatase, subunit A"/>
    <property type="match status" value="1"/>
</dbReference>
<dbReference type="SMART" id="SM00456">
    <property type="entry name" value="WW"/>
    <property type="match status" value="2"/>
</dbReference>
<evidence type="ECO:0000313" key="11">
    <source>
        <dbReference type="Proteomes" id="UP001460270"/>
    </source>
</evidence>
<evidence type="ECO:0008006" key="12">
    <source>
        <dbReference type="Google" id="ProtNLM"/>
    </source>
</evidence>
<reference evidence="11" key="1">
    <citation type="submission" date="2024-04" db="EMBL/GenBank/DDBJ databases">
        <title>Salinicola lusitanus LLJ914,a marine bacterium isolated from the Okinawa Trough.</title>
        <authorList>
            <person name="Li J."/>
        </authorList>
    </citation>
    <scope>NUCLEOTIDE SEQUENCE [LARGE SCALE GENOMIC DNA]</scope>
</reference>
<dbReference type="Gene3D" id="1.25.40.530">
    <property type="entry name" value="MyTH4 domain"/>
    <property type="match status" value="1"/>
</dbReference>
<sequence length="1495" mass="168548">MLQRRRMQTLLSVDDSVEKVYNMLVETGELDNTYIIYTSDHGYHIGQFGLVKGKSMPYEFDIRVPFYVRGPNVEQGAINPHIVLNIDLAPTLLDMAGVDIPQEMDGKSILKLLETDKPVNRFQVNKKPKTWRDSFLVERGKPPHKRADGKEMAQEENFLPKYQRVKDLCQKAEYQTPCQQPGQKWQCVEDQTGKLRLYKCKGMASLYAPRMQALMASGVSKLSPTTNFANCNCADMPFKTSIFKKKRLLTKKKMKSAKTVTRKRWARSVSFELDGDLYAVDLEEGYRPLGTKNSSWVKDKKNRLQYEDDNDEFSGMEVTAKPTTSNKLTAPSALKVTYRCSILMNDTVKCDGGLYKSLQAWKDHKLHIEHEIETLQSKIKNLREVKGHLKKVRPEECQCNSPSYLFKSKEMFQLNSEHIDSLGIPSSKQKGQWLAKEQKRRKKLRKFLKRLQNNDTCSMPGLTCFTHDNHHWQTAPFWTMGPFCACTSANNNTYWCLRTINDTHNFLFCEFATGFLEYFDINTDPYQLINGVSSLDRNTLNSLHQQLMELRGCKGHKQCNPEKGGKERNYFSEYRPVHRRKRPKVKKPSSKSLGQIWEGWVATCLQCEEMAGTGSDWVEILEPRSRERMYVNLITGECGWEPPSGVPVRQADGNQWWELFDPNSGRFYYYNSTGRRTVWHRPQGADIVPLSQLQAMKRSTEAKRAGGALERAQHGTTGSISSMGSQDRSNVLSEEDGNTLSKSQNDPDEATHPELDPTVDSRSQGDGSSVELNTESSKDTQRDGLQRWQPAPGSKAAMLVKVNSMSRSQVTQQQFLQLTGPGKTNTFIMHTSSKQGGQSSQGYKTAPSGKMSVDARHAHHLRKASNGSFSLVADGGHPSPRLHRSQTSTPRPVSPQYGYTAPIYDEPVPECPIYDEPPMDMEIEGAHLYNGQQSSRLTPTHSLQKPKFLQHPTPGSRHRRNPSSSDYSPAGLECIKHMVNIDPKQGVVTSSPVPTRTPSPTCRHDPMLAQIQPQARGFVRERDAGQAPTTLDKKQNWKVLEATVQRAMEARHSRQSSQASQDFPSSTPQPTANYQDSGYSTGPSPSLRRKSRRRVGPVAGAGGRPGSVGSTGELCTHEKLMAEMREVVSRSNTMREVRAVLDHQDMVERGMIPRTRSPANSLRWYAEGTGASGRSSSREDLTSASRSLGRGNPAVNPLEMSGRQKRTYEKVDRLEMSVANQTSLSSPETPGPPSQVGTLEIPTTLDSHKKGMVDGRTASLGPHRTESREGTDEEEEELGCPTKMGIEDWASKHLNMHTQGLFRRRVSIANMLSWNRGSIKKPMLVTSNRTVRKEACEMFKLVQAYMGDRPSRLDRRHCALLIVTKCWDLPGLRDELYVQLVRQTTGNASPRSLAAGWELMAVSLAFFAPSPKFRCYLEGYIQRHTEPTNDKKLTQFILDQQDLKLKKTSKSRKKRKQSTDDEEEGLPISTYAKFCHRKLQKVAITVGKRVYGSPP</sequence>
<feature type="compositionally biased region" description="Polar residues" evidence="7">
    <location>
        <begin position="1062"/>
        <end position="1082"/>
    </location>
</feature>
<feature type="region of interest" description="Disordered" evidence="7">
    <location>
        <begin position="985"/>
        <end position="1005"/>
    </location>
</feature>
<dbReference type="GO" id="GO:0005856">
    <property type="term" value="C:cytoskeleton"/>
    <property type="evidence" value="ECO:0007669"/>
    <property type="project" value="InterPro"/>
</dbReference>
<comment type="subcellular location">
    <subcellularLocation>
        <location evidence="2">Cell surface</location>
    </subcellularLocation>
    <subcellularLocation>
        <location evidence="3">Golgi apparatus</location>
        <location evidence="3">Golgi stack</location>
    </subcellularLocation>
</comment>
<organism evidence="10 11">
    <name type="scientific">Mugilogobius chulae</name>
    <name type="common">yellowstripe goby</name>
    <dbReference type="NCBI Taxonomy" id="88201"/>
    <lineage>
        <taxon>Eukaryota</taxon>
        <taxon>Metazoa</taxon>
        <taxon>Chordata</taxon>
        <taxon>Craniata</taxon>
        <taxon>Vertebrata</taxon>
        <taxon>Euteleostomi</taxon>
        <taxon>Actinopterygii</taxon>
        <taxon>Neopterygii</taxon>
        <taxon>Teleostei</taxon>
        <taxon>Neoteleostei</taxon>
        <taxon>Acanthomorphata</taxon>
        <taxon>Gobiaria</taxon>
        <taxon>Gobiiformes</taxon>
        <taxon>Gobioidei</taxon>
        <taxon>Gobiidae</taxon>
        <taxon>Gobionellinae</taxon>
        <taxon>Mugilogobius</taxon>
    </lineage>
</organism>
<keyword evidence="6" id="KW-0175">Coiled coil</keyword>
<dbReference type="SUPFAM" id="SSF51045">
    <property type="entry name" value="WW domain"/>
    <property type="match status" value="1"/>
</dbReference>
<evidence type="ECO:0000256" key="2">
    <source>
        <dbReference type="ARBA" id="ARBA00004241"/>
    </source>
</evidence>
<evidence type="ECO:0000256" key="6">
    <source>
        <dbReference type="SAM" id="Coils"/>
    </source>
</evidence>
<feature type="compositionally biased region" description="Polar residues" evidence="7">
    <location>
        <begin position="760"/>
        <end position="775"/>
    </location>
</feature>
<dbReference type="Pfam" id="PF00784">
    <property type="entry name" value="MyTH4"/>
    <property type="match status" value="1"/>
</dbReference>
<proteinExistence type="inferred from homology"/>
<dbReference type="InterPro" id="IPR036020">
    <property type="entry name" value="WW_dom_sf"/>
</dbReference>
<feature type="coiled-coil region" evidence="6">
    <location>
        <begin position="365"/>
        <end position="392"/>
    </location>
</feature>
<feature type="region of interest" description="Disordered" evidence="7">
    <location>
        <begin position="698"/>
        <end position="793"/>
    </location>
</feature>
<dbReference type="Gene3D" id="2.20.70.10">
    <property type="match status" value="1"/>
</dbReference>
<comment type="caution">
    <text evidence="10">The sequence shown here is derived from an EMBL/GenBank/DDBJ whole genome shotgun (WGS) entry which is preliminary data.</text>
</comment>
<feature type="region of interest" description="Disordered" evidence="7">
    <location>
        <begin position="1046"/>
        <end position="1113"/>
    </location>
</feature>
<dbReference type="PANTHER" id="PTHR45876">
    <property type="entry name" value="FI04035P"/>
    <property type="match status" value="1"/>
</dbReference>
<dbReference type="InterPro" id="IPR000917">
    <property type="entry name" value="Sulfatase_N"/>
</dbReference>
<evidence type="ECO:0000259" key="8">
    <source>
        <dbReference type="PROSITE" id="PS50020"/>
    </source>
</evidence>
<dbReference type="SUPFAM" id="SSF53649">
    <property type="entry name" value="Alkaline phosphatase-like"/>
    <property type="match status" value="2"/>
</dbReference>
<keyword evidence="11" id="KW-1185">Reference proteome</keyword>
<feature type="domain" description="MyTH4" evidence="9">
    <location>
        <begin position="1314"/>
        <end position="1467"/>
    </location>
</feature>